<dbReference type="EMBL" id="BAAAQM010000010">
    <property type="protein sequence ID" value="GAA1964671.1"/>
    <property type="molecule type" value="Genomic_DNA"/>
</dbReference>
<keyword evidence="2" id="KW-1185">Reference proteome</keyword>
<comment type="caution">
    <text evidence="1">The sequence shown here is derived from an EMBL/GenBank/DDBJ whole genome shotgun (WGS) entry which is preliminary data.</text>
</comment>
<organism evidence="1 2">
    <name type="scientific">Catenulispora subtropica</name>
    <dbReference type="NCBI Taxonomy" id="450798"/>
    <lineage>
        <taxon>Bacteria</taxon>
        <taxon>Bacillati</taxon>
        <taxon>Actinomycetota</taxon>
        <taxon>Actinomycetes</taxon>
        <taxon>Catenulisporales</taxon>
        <taxon>Catenulisporaceae</taxon>
        <taxon>Catenulispora</taxon>
    </lineage>
</organism>
<sequence>MPSNLDRMTKRAVKRVPSPLLRWGLRLGAKILLPLVGAAATAGVQRLRGRFGPRVGAEGMVIVEINRELNELAPASGDPAAPLVVLAERADLTLARVPERPDVTCLRAVPKRVGDDIRQEVALAKQLLDR</sequence>
<evidence type="ECO:0000313" key="2">
    <source>
        <dbReference type="Proteomes" id="UP001499854"/>
    </source>
</evidence>
<accession>A0ABP5CJM8</accession>
<gene>
    <name evidence="1" type="ORF">GCM10009838_22520</name>
</gene>
<proteinExistence type="predicted"/>
<reference evidence="2" key="1">
    <citation type="journal article" date="2019" name="Int. J. Syst. Evol. Microbiol.">
        <title>The Global Catalogue of Microorganisms (GCM) 10K type strain sequencing project: providing services to taxonomists for standard genome sequencing and annotation.</title>
        <authorList>
            <consortium name="The Broad Institute Genomics Platform"/>
            <consortium name="The Broad Institute Genome Sequencing Center for Infectious Disease"/>
            <person name="Wu L."/>
            <person name="Ma J."/>
        </authorList>
    </citation>
    <scope>NUCLEOTIDE SEQUENCE [LARGE SCALE GENOMIC DNA]</scope>
    <source>
        <strain evidence="2">JCM 16013</strain>
    </source>
</reference>
<name>A0ABP5CJM8_9ACTN</name>
<protein>
    <submittedName>
        <fullName evidence="1">Uncharacterized protein</fullName>
    </submittedName>
</protein>
<dbReference type="Proteomes" id="UP001499854">
    <property type="component" value="Unassembled WGS sequence"/>
</dbReference>
<evidence type="ECO:0000313" key="1">
    <source>
        <dbReference type="EMBL" id="GAA1964671.1"/>
    </source>
</evidence>